<dbReference type="RefSeq" id="WP_246915314.1">
    <property type="nucleotide sequence ID" value="NZ_CP090145.1"/>
</dbReference>
<evidence type="ECO:0000313" key="2">
    <source>
        <dbReference type="EMBL" id="UOX32519.1"/>
    </source>
</evidence>
<evidence type="ECO:0008006" key="4">
    <source>
        <dbReference type="Google" id="ProtNLM"/>
    </source>
</evidence>
<reference evidence="2" key="2">
    <citation type="submission" date="2022-04" db="EMBL/GenBank/DDBJ databases">
        <title>Complete Genome Sequence of Flavobacterium sediminilitoris YSM-43, Isolated from a Tidal Sediment.</title>
        <authorList>
            <person name="Lee P.A."/>
        </authorList>
    </citation>
    <scope>NUCLEOTIDE SEQUENCE</scope>
    <source>
        <strain evidence="2">YSM-43</strain>
    </source>
</reference>
<feature type="chain" id="PRO_5046525324" description="Cytochrome c family protein" evidence="1">
    <location>
        <begin position="23"/>
        <end position="477"/>
    </location>
</feature>
<gene>
    <name evidence="2" type="ORF">LXD69_10695</name>
</gene>
<organism evidence="2 3">
    <name type="scientific">Flavobacterium sediminilitoris</name>
    <dbReference type="NCBI Taxonomy" id="2024526"/>
    <lineage>
        <taxon>Bacteria</taxon>
        <taxon>Pseudomonadati</taxon>
        <taxon>Bacteroidota</taxon>
        <taxon>Flavobacteriia</taxon>
        <taxon>Flavobacteriales</taxon>
        <taxon>Flavobacteriaceae</taxon>
        <taxon>Flavobacterium</taxon>
    </lineage>
</organism>
<sequence length="477" mass="53137">MKKFKNLTGLLLFVLLSTQSCKDPKNQKEEEEKEETVATYIKEEDKACLAPSSWFTVDTITGKRKTPAPREDKTSVFGDNTTVSNCDFHQWSWQKFLWLTNDVSGQPLFLEELFQVTSQTVRIPTTNNKIVLTASDKKQATSDILNTNKSFSSNVTSYPVYYSIHVNDSLYNSIWKYAKMKKSDYSNATFPVGSLELKIAWVSADAIPDTTGYFVTDAVVEGKDTKIALLGMHVVGIVYNHPEFVWATFEHHDLAPYYDWKATTTSDVPVTSKTNKLLFDVHATATLANITSNAPNADSTSVFAVNQYGVPRHAGDTFLSTSQEEPLNYDNIAAINTSVKEKLTDVWKNYFYNGSIWINTEGHNYPTEQAKLLVSLGSALSNSAPGKLPRGSVAAYNITMETYEQLGFSPTSIHGQNVEGMGNCFSCHSASRGSSLNISHIFNGAVDYESKLSVTQTKQKHLDEIKLFIKNMKASKK</sequence>
<protein>
    <recommendedName>
        <fullName evidence="4">Cytochrome c family protein</fullName>
    </recommendedName>
</protein>
<keyword evidence="1" id="KW-0732">Signal</keyword>
<feature type="signal peptide" evidence="1">
    <location>
        <begin position="1"/>
        <end position="22"/>
    </location>
</feature>
<dbReference type="PROSITE" id="PS51257">
    <property type="entry name" value="PROKAR_LIPOPROTEIN"/>
    <property type="match status" value="1"/>
</dbReference>
<dbReference type="Proteomes" id="UP000830454">
    <property type="component" value="Chromosome"/>
</dbReference>
<reference evidence="2" key="1">
    <citation type="submission" date="2021-12" db="EMBL/GenBank/DDBJ databases">
        <authorList>
            <person name="Cha I.-T."/>
            <person name="Lee K.-E."/>
            <person name="Park S.-J."/>
        </authorList>
    </citation>
    <scope>NUCLEOTIDE SEQUENCE</scope>
    <source>
        <strain evidence="2">YSM-43</strain>
    </source>
</reference>
<name>A0ABY4HI52_9FLAO</name>
<dbReference type="EMBL" id="CP090145">
    <property type="protein sequence ID" value="UOX32519.1"/>
    <property type="molecule type" value="Genomic_DNA"/>
</dbReference>
<evidence type="ECO:0000313" key="3">
    <source>
        <dbReference type="Proteomes" id="UP000830454"/>
    </source>
</evidence>
<accession>A0ABY4HI52</accession>
<keyword evidence="3" id="KW-1185">Reference proteome</keyword>
<proteinExistence type="predicted"/>
<evidence type="ECO:0000256" key="1">
    <source>
        <dbReference type="SAM" id="SignalP"/>
    </source>
</evidence>